<evidence type="ECO:0000256" key="3">
    <source>
        <dbReference type="ARBA" id="ARBA00022553"/>
    </source>
</evidence>
<dbReference type="AlphaFoldDB" id="A0A1L7AB75"/>
<keyword evidence="4" id="KW-0808">Transferase</keyword>
<dbReference type="EC" id="2.7.13.3" evidence="2"/>
<dbReference type="InterPro" id="IPR050736">
    <property type="entry name" value="Sensor_HK_Regulatory"/>
</dbReference>
<dbReference type="KEGG" id="rgi:RGI145_01810"/>
<evidence type="ECO:0000256" key="1">
    <source>
        <dbReference type="ARBA" id="ARBA00000085"/>
    </source>
</evidence>
<dbReference type="PROSITE" id="PS50109">
    <property type="entry name" value="HIS_KIN"/>
    <property type="match status" value="1"/>
</dbReference>
<dbReference type="CDD" id="cd16922">
    <property type="entry name" value="HATPase_EvgS-ArcB-TorS-like"/>
    <property type="match status" value="1"/>
</dbReference>
<evidence type="ECO:0000256" key="4">
    <source>
        <dbReference type="ARBA" id="ARBA00022679"/>
    </source>
</evidence>
<keyword evidence="3" id="KW-0597">Phosphoprotein</keyword>
<dbReference type="InterPro" id="IPR004358">
    <property type="entry name" value="Sig_transdc_His_kin-like_C"/>
</dbReference>
<comment type="catalytic activity">
    <reaction evidence="1">
        <text>ATP + protein L-histidine = ADP + protein N-phospho-L-histidine.</text>
        <dbReference type="EC" id="2.7.13.3"/>
    </reaction>
</comment>
<dbReference type="Proteomes" id="UP000185494">
    <property type="component" value="Chromosome 1"/>
</dbReference>
<dbReference type="InterPro" id="IPR005467">
    <property type="entry name" value="His_kinase_dom"/>
</dbReference>
<evidence type="ECO:0000256" key="5">
    <source>
        <dbReference type="ARBA" id="ARBA00022777"/>
    </source>
</evidence>
<proteinExistence type="predicted"/>
<gene>
    <name evidence="8" type="ORF">RGI145_01810</name>
</gene>
<protein>
    <recommendedName>
        <fullName evidence="2">histidine kinase</fullName>
        <ecNumber evidence="2">2.7.13.3</ecNumber>
    </recommendedName>
</protein>
<organism evidence="8 9">
    <name type="scientific">Roseomonas gilardii</name>
    <dbReference type="NCBI Taxonomy" id="257708"/>
    <lineage>
        <taxon>Bacteria</taxon>
        <taxon>Pseudomonadati</taxon>
        <taxon>Pseudomonadota</taxon>
        <taxon>Alphaproteobacteria</taxon>
        <taxon>Acetobacterales</taxon>
        <taxon>Roseomonadaceae</taxon>
        <taxon>Roseomonas</taxon>
    </lineage>
</organism>
<reference evidence="8 9" key="1">
    <citation type="submission" date="2016-05" db="EMBL/GenBank/DDBJ databases">
        <title>Complete Genome and Methylome Analysis of Psychrotrophic Bacterial Isolates from Antarctic Lake Untersee.</title>
        <authorList>
            <person name="Fomenkov A."/>
            <person name="Akimov V.N."/>
            <person name="Vasilyeva L.V."/>
            <person name="Andersen D."/>
            <person name="Vincze T."/>
            <person name="Roberts R.J."/>
        </authorList>
    </citation>
    <scope>NUCLEOTIDE SEQUENCE [LARGE SCALE GENOMIC DNA]</scope>
    <source>
        <strain evidence="8 9">U14-5</strain>
    </source>
</reference>
<sequence>MNGIFPSQGAGQSPAADGQLERELAYYRRECNALGARLLRLQEEQSQAFREARRSRTVAKLIREAYRLADHGSAPEDIGEPMLEIVVDNTICDRAALLQETPRGSQRFRVTHSLGLPPGGPAGSPAGGPHVGGAVGAPAGHPPVAGEIFVPAPPPFFFTTSRTRLETPAYELTGILRLPYVLWAYDAATGMALILGNQSESNVSRPFEEADQELIEGALSVYIDVLLRKRSEAELRLAKAQAEEASSTRSRFLATLTHELRTPLNAIIGFSEMMATGSGYEPTVHERGEYNRHILNSAKHLLALINEILDYSSLARGRTTLGRRWLPLNDLLKEVTGATAGTAAEREVEVTCDLPEEVWWIRVDRTRFRQILDNLLSNAMRFTAPGGRVVLEARCQEGQGLRLRVRDNGVGIAAEDIPRALEPFRQVGDPFSRSSTGTGLGLPIAKGLAEAHGGFLQIESEPGIGTTITIVLPADCVAAGGPPQG</sequence>
<dbReference type="SUPFAM" id="SSF47384">
    <property type="entry name" value="Homodimeric domain of signal transducing histidine kinase"/>
    <property type="match status" value="1"/>
</dbReference>
<dbReference type="PRINTS" id="PR00344">
    <property type="entry name" value="BCTRLSENSOR"/>
</dbReference>
<evidence type="ECO:0000313" key="9">
    <source>
        <dbReference type="Proteomes" id="UP000185494"/>
    </source>
</evidence>
<accession>A0A1L7AB75</accession>
<evidence type="ECO:0000313" key="8">
    <source>
        <dbReference type="EMBL" id="APT56036.1"/>
    </source>
</evidence>
<dbReference type="CDD" id="cd00082">
    <property type="entry name" value="HisKA"/>
    <property type="match status" value="1"/>
</dbReference>
<feature type="domain" description="Histidine kinase" evidence="7">
    <location>
        <begin position="255"/>
        <end position="476"/>
    </location>
</feature>
<dbReference type="InterPro" id="IPR036890">
    <property type="entry name" value="HATPase_C_sf"/>
</dbReference>
<dbReference type="eggNOG" id="COG2205">
    <property type="taxonomic scope" value="Bacteria"/>
</dbReference>
<keyword evidence="6" id="KW-0902">Two-component regulatory system</keyword>
<dbReference type="InterPro" id="IPR036097">
    <property type="entry name" value="HisK_dim/P_sf"/>
</dbReference>
<name>A0A1L7AB75_9PROT</name>
<dbReference type="EMBL" id="CP015583">
    <property type="protein sequence ID" value="APT56036.1"/>
    <property type="molecule type" value="Genomic_DNA"/>
</dbReference>
<evidence type="ECO:0000256" key="6">
    <source>
        <dbReference type="ARBA" id="ARBA00023012"/>
    </source>
</evidence>
<dbReference type="STRING" id="257708.RGI145_01810"/>
<dbReference type="PANTHER" id="PTHR43711:SF1">
    <property type="entry name" value="HISTIDINE KINASE 1"/>
    <property type="match status" value="1"/>
</dbReference>
<dbReference type="SUPFAM" id="SSF55874">
    <property type="entry name" value="ATPase domain of HSP90 chaperone/DNA topoisomerase II/histidine kinase"/>
    <property type="match status" value="1"/>
</dbReference>
<evidence type="ECO:0000256" key="2">
    <source>
        <dbReference type="ARBA" id="ARBA00012438"/>
    </source>
</evidence>
<dbReference type="GO" id="GO:0000155">
    <property type="term" value="F:phosphorelay sensor kinase activity"/>
    <property type="evidence" value="ECO:0007669"/>
    <property type="project" value="InterPro"/>
</dbReference>
<dbReference type="Pfam" id="PF02518">
    <property type="entry name" value="HATPase_c"/>
    <property type="match status" value="1"/>
</dbReference>
<dbReference type="Gene3D" id="1.10.287.130">
    <property type="match status" value="1"/>
</dbReference>
<evidence type="ECO:0000259" key="7">
    <source>
        <dbReference type="PROSITE" id="PS50109"/>
    </source>
</evidence>
<dbReference type="InterPro" id="IPR003661">
    <property type="entry name" value="HisK_dim/P_dom"/>
</dbReference>
<dbReference type="Gene3D" id="3.30.565.10">
    <property type="entry name" value="Histidine kinase-like ATPase, C-terminal domain"/>
    <property type="match status" value="1"/>
</dbReference>
<dbReference type="PANTHER" id="PTHR43711">
    <property type="entry name" value="TWO-COMPONENT HISTIDINE KINASE"/>
    <property type="match status" value="1"/>
</dbReference>
<dbReference type="SMART" id="SM00387">
    <property type="entry name" value="HATPase_c"/>
    <property type="match status" value="1"/>
</dbReference>
<dbReference type="InterPro" id="IPR003594">
    <property type="entry name" value="HATPase_dom"/>
</dbReference>
<dbReference type="Pfam" id="PF00512">
    <property type="entry name" value="HisKA"/>
    <property type="match status" value="1"/>
</dbReference>
<dbReference type="SMART" id="SM00388">
    <property type="entry name" value="HisKA"/>
    <property type="match status" value="1"/>
</dbReference>
<dbReference type="FunFam" id="3.30.565.10:FF:000006">
    <property type="entry name" value="Sensor histidine kinase WalK"/>
    <property type="match status" value="1"/>
</dbReference>
<dbReference type="RefSeq" id="WP_075796992.1">
    <property type="nucleotide sequence ID" value="NZ_CP015583.1"/>
</dbReference>
<keyword evidence="5" id="KW-0418">Kinase</keyword>